<dbReference type="GO" id="GO:0006351">
    <property type="term" value="P:DNA-templated transcription"/>
    <property type="evidence" value="ECO:0007669"/>
    <property type="project" value="InterPro"/>
</dbReference>
<accession>A0A6A7BYF9</accession>
<proteinExistence type="predicted"/>
<evidence type="ECO:0000313" key="5">
    <source>
        <dbReference type="EMBL" id="KAF2860017.1"/>
    </source>
</evidence>
<protein>
    <recommendedName>
        <fullName evidence="4">Zn(2)-C6 fungal-type domain-containing protein</fullName>
    </recommendedName>
</protein>
<dbReference type="OrthoDB" id="2123952at2759"/>
<dbReference type="InterPro" id="IPR050987">
    <property type="entry name" value="AtrR-like"/>
</dbReference>
<dbReference type="PANTHER" id="PTHR46910:SF18">
    <property type="entry name" value="ZN(II)2CYS6 TRANSCRIPTION FACTOR (EUROFUNG)"/>
    <property type="match status" value="1"/>
</dbReference>
<evidence type="ECO:0000313" key="6">
    <source>
        <dbReference type="Proteomes" id="UP000799421"/>
    </source>
</evidence>
<keyword evidence="1" id="KW-0479">Metal-binding</keyword>
<feature type="compositionally biased region" description="Low complexity" evidence="3">
    <location>
        <begin position="543"/>
        <end position="565"/>
    </location>
</feature>
<dbReference type="PANTHER" id="PTHR46910">
    <property type="entry name" value="TRANSCRIPTION FACTOR PDR1"/>
    <property type="match status" value="1"/>
</dbReference>
<dbReference type="CDD" id="cd12148">
    <property type="entry name" value="fungal_TF_MHR"/>
    <property type="match status" value="1"/>
</dbReference>
<evidence type="ECO:0000259" key="4">
    <source>
        <dbReference type="PROSITE" id="PS50048"/>
    </source>
</evidence>
<dbReference type="CDD" id="cd00067">
    <property type="entry name" value="GAL4"/>
    <property type="match status" value="1"/>
</dbReference>
<dbReference type="SUPFAM" id="SSF57701">
    <property type="entry name" value="Zn2/Cys6 DNA-binding domain"/>
    <property type="match status" value="1"/>
</dbReference>
<dbReference type="GO" id="GO:0008270">
    <property type="term" value="F:zinc ion binding"/>
    <property type="evidence" value="ECO:0007669"/>
    <property type="project" value="InterPro"/>
</dbReference>
<sequence length="616" mass="70497">MERPKKLQRISQACDLCHRRSIRCRPSAENPQRACQNCYDFNVECTYNRPSRRRRNQAAQSGPPNVLPGQTLASPRSENARGESSRSTPHGTTRREQPDYTGAYGAVREGAHDELQGLAWRSFAAARLNVIDQYMEVYMDAIHPLFPFYHRPTLLEQLRKRRHLTDRSLFASIMAACALTASRIRDGATDRRQLGSDPDWSSEVFFAAAQDAVYQDLNMAKGIGFMQACGLLALTSIQYGQIRMMHLHLGTYHTLRAMQRFHNEDHWPAGLSVIEKEERRRLFWSMYSVDIFISVTFDAVIKSEETHSNVRYPSESSDEDLSAGVSTPSSPESWLRGWNFCVDLYRILEHTVKRMRRFKQPSSDKIAVTRMLINDDVPEGQIMEQVMAIYYELPERFRNSSLPVTGDMSHDIYGFQMANIQATLQMVRMTLFSMDYSHDVYQRCNVAEQVLTTFHGISPYYLRAISTPLVYHLGSIGKILASVMEGRLCEESYLRVRGLLVSMADLLQGLESGLQPTAGASREMRKQIDKIDRYMEAQRRILPSSQQPQAQQQPHQAPQTQQSRQLPQRMPPSLPMPEGMPGPATAFDEFQLPTELVSSDSWPWPFDFTAEQQLRF</sequence>
<feature type="region of interest" description="Disordered" evidence="3">
    <location>
        <begin position="542"/>
        <end position="586"/>
    </location>
</feature>
<reference evidence="5" key="1">
    <citation type="journal article" date="2020" name="Stud. Mycol.">
        <title>101 Dothideomycetes genomes: a test case for predicting lifestyles and emergence of pathogens.</title>
        <authorList>
            <person name="Haridas S."/>
            <person name="Albert R."/>
            <person name="Binder M."/>
            <person name="Bloem J."/>
            <person name="Labutti K."/>
            <person name="Salamov A."/>
            <person name="Andreopoulos B."/>
            <person name="Baker S."/>
            <person name="Barry K."/>
            <person name="Bills G."/>
            <person name="Bluhm B."/>
            <person name="Cannon C."/>
            <person name="Castanera R."/>
            <person name="Culley D."/>
            <person name="Daum C."/>
            <person name="Ezra D."/>
            <person name="Gonzalez J."/>
            <person name="Henrissat B."/>
            <person name="Kuo A."/>
            <person name="Liang C."/>
            <person name="Lipzen A."/>
            <person name="Lutzoni F."/>
            <person name="Magnuson J."/>
            <person name="Mondo S."/>
            <person name="Nolan M."/>
            <person name="Ohm R."/>
            <person name="Pangilinan J."/>
            <person name="Park H.-J."/>
            <person name="Ramirez L."/>
            <person name="Alfaro M."/>
            <person name="Sun H."/>
            <person name="Tritt A."/>
            <person name="Yoshinaga Y."/>
            <person name="Zwiers L.-H."/>
            <person name="Turgeon B."/>
            <person name="Goodwin S."/>
            <person name="Spatafora J."/>
            <person name="Crous P."/>
            <person name="Grigoriev I."/>
        </authorList>
    </citation>
    <scope>NUCLEOTIDE SEQUENCE</scope>
    <source>
        <strain evidence="5">CBS 480.64</strain>
    </source>
</reference>
<dbReference type="AlphaFoldDB" id="A0A6A7BYF9"/>
<evidence type="ECO:0000256" key="3">
    <source>
        <dbReference type="SAM" id="MobiDB-lite"/>
    </source>
</evidence>
<dbReference type="Proteomes" id="UP000799421">
    <property type="component" value="Unassembled WGS sequence"/>
</dbReference>
<dbReference type="PROSITE" id="PS50048">
    <property type="entry name" value="ZN2_CY6_FUNGAL_2"/>
    <property type="match status" value="1"/>
</dbReference>
<feature type="region of interest" description="Disordered" evidence="3">
    <location>
        <begin position="51"/>
        <end position="99"/>
    </location>
</feature>
<keyword evidence="6" id="KW-1185">Reference proteome</keyword>
<dbReference type="SMART" id="SM00066">
    <property type="entry name" value="GAL4"/>
    <property type="match status" value="1"/>
</dbReference>
<keyword evidence="2" id="KW-0539">Nucleus</keyword>
<dbReference type="Gene3D" id="4.10.240.10">
    <property type="entry name" value="Zn(2)-C6 fungal-type DNA-binding domain"/>
    <property type="match status" value="1"/>
</dbReference>
<dbReference type="InterPro" id="IPR007219">
    <property type="entry name" value="XnlR_reg_dom"/>
</dbReference>
<dbReference type="Pfam" id="PF00172">
    <property type="entry name" value="Zn_clus"/>
    <property type="match status" value="1"/>
</dbReference>
<dbReference type="GO" id="GO:0000981">
    <property type="term" value="F:DNA-binding transcription factor activity, RNA polymerase II-specific"/>
    <property type="evidence" value="ECO:0007669"/>
    <property type="project" value="InterPro"/>
</dbReference>
<feature type="compositionally biased region" description="Pro residues" evidence="3">
    <location>
        <begin position="569"/>
        <end position="580"/>
    </location>
</feature>
<evidence type="ECO:0000256" key="1">
    <source>
        <dbReference type="ARBA" id="ARBA00022723"/>
    </source>
</evidence>
<gene>
    <name evidence="5" type="ORF">K470DRAFT_218099</name>
</gene>
<evidence type="ECO:0000256" key="2">
    <source>
        <dbReference type="ARBA" id="ARBA00023242"/>
    </source>
</evidence>
<dbReference type="GO" id="GO:0003677">
    <property type="term" value="F:DNA binding"/>
    <property type="evidence" value="ECO:0007669"/>
    <property type="project" value="InterPro"/>
</dbReference>
<feature type="domain" description="Zn(2)-C6 fungal-type" evidence="4">
    <location>
        <begin position="13"/>
        <end position="47"/>
    </location>
</feature>
<dbReference type="Pfam" id="PF04082">
    <property type="entry name" value="Fungal_trans"/>
    <property type="match status" value="1"/>
</dbReference>
<dbReference type="EMBL" id="MU005986">
    <property type="protein sequence ID" value="KAF2860017.1"/>
    <property type="molecule type" value="Genomic_DNA"/>
</dbReference>
<name>A0A6A7BYF9_9PEZI</name>
<dbReference type="InterPro" id="IPR001138">
    <property type="entry name" value="Zn2Cys6_DnaBD"/>
</dbReference>
<dbReference type="InterPro" id="IPR036864">
    <property type="entry name" value="Zn2-C6_fun-type_DNA-bd_sf"/>
</dbReference>
<feature type="region of interest" description="Disordered" evidence="3">
    <location>
        <begin position="308"/>
        <end position="331"/>
    </location>
</feature>
<organism evidence="5 6">
    <name type="scientific">Piedraia hortae CBS 480.64</name>
    <dbReference type="NCBI Taxonomy" id="1314780"/>
    <lineage>
        <taxon>Eukaryota</taxon>
        <taxon>Fungi</taxon>
        <taxon>Dikarya</taxon>
        <taxon>Ascomycota</taxon>
        <taxon>Pezizomycotina</taxon>
        <taxon>Dothideomycetes</taxon>
        <taxon>Dothideomycetidae</taxon>
        <taxon>Capnodiales</taxon>
        <taxon>Piedraiaceae</taxon>
        <taxon>Piedraia</taxon>
    </lineage>
</organism>